<protein>
    <recommendedName>
        <fullName evidence="1">ASCH domain-containing protein</fullName>
    </recommendedName>
</protein>
<dbReference type="Pfam" id="PF04266">
    <property type="entry name" value="ASCH"/>
    <property type="match status" value="1"/>
</dbReference>
<evidence type="ECO:0000313" key="2">
    <source>
        <dbReference type="EMBL" id="OCQ22801.1"/>
    </source>
</evidence>
<proteinExistence type="predicted"/>
<dbReference type="CDD" id="cd06553">
    <property type="entry name" value="ASCH_Ef3133_like"/>
    <property type="match status" value="1"/>
</dbReference>
<dbReference type="InterPro" id="IPR009326">
    <property type="entry name" value="DUF984"/>
</dbReference>
<comment type="caution">
    <text evidence="2">The sequence shown here is derived from an EMBL/GenBank/DDBJ whole genome shotgun (WGS) entry which is preliminary data.</text>
</comment>
<dbReference type="InterPro" id="IPR015947">
    <property type="entry name" value="PUA-like_sf"/>
</dbReference>
<dbReference type="InterPro" id="IPR007374">
    <property type="entry name" value="ASCH_domain"/>
</dbReference>
<evidence type="ECO:0000313" key="3">
    <source>
        <dbReference type="Proteomes" id="UP000093366"/>
    </source>
</evidence>
<dbReference type="Proteomes" id="UP000093366">
    <property type="component" value="Unassembled WGS sequence"/>
</dbReference>
<gene>
    <name evidence="2" type="ORF">A7985_02260</name>
</gene>
<name>A0A1C0TU02_9GAMM</name>
<evidence type="ECO:0000259" key="1">
    <source>
        <dbReference type="SMART" id="SM01022"/>
    </source>
</evidence>
<dbReference type="AlphaFoldDB" id="A0A1C0TU02"/>
<feature type="domain" description="ASCH" evidence="1">
    <location>
        <begin position="39"/>
        <end position="162"/>
    </location>
</feature>
<accession>A0A1C0TU02</accession>
<organism evidence="2 3">
    <name type="scientific">Pseudoalteromonas luteoviolacea</name>
    <dbReference type="NCBI Taxonomy" id="43657"/>
    <lineage>
        <taxon>Bacteria</taxon>
        <taxon>Pseudomonadati</taxon>
        <taxon>Pseudomonadota</taxon>
        <taxon>Gammaproteobacteria</taxon>
        <taxon>Alteromonadales</taxon>
        <taxon>Pseudoalteromonadaceae</taxon>
        <taxon>Pseudoalteromonas</taxon>
    </lineage>
</organism>
<dbReference type="OrthoDB" id="9807542at2"/>
<sequence length="167" mass="19064">MASKGTEILVDVPNHPSVRKICADYFDRINQPVQYLDSWHFCDNEKDANECLSLVLAGIKKATTPSLWWYQANELALPQVGDLNVVTDWNGVASCIIKTVSVKVAPFNNIDAAYALLEGEGDRSLEYWQRVHWDYYHRELADTDYTPDKKMPLVCEEFEVVHKLGDL</sequence>
<dbReference type="SMART" id="SM01022">
    <property type="entry name" value="ASCH"/>
    <property type="match status" value="1"/>
</dbReference>
<dbReference type="PANTHER" id="PTHR39203:SF1">
    <property type="entry name" value="CYTOPLASMIC PROTEIN"/>
    <property type="match status" value="1"/>
</dbReference>
<dbReference type="SUPFAM" id="SSF88697">
    <property type="entry name" value="PUA domain-like"/>
    <property type="match status" value="1"/>
</dbReference>
<dbReference type="PANTHER" id="PTHR39203">
    <property type="entry name" value="CYTOPLASMIC PROTEIN-RELATED"/>
    <property type="match status" value="1"/>
</dbReference>
<dbReference type="Gene3D" id="3.10.400.10">
    <property type="entry name" value="Sulfate adenylyltransferase"/>
    <property type="match status" value="1"/>
</dbReference>
<dbReference type="EMBL" id="MAUJ01000001">
    <property type="protein sequence ID" value="OCQ22801.1"/>
    <property type="molecule type" value="Genomic_DNA"/>
</dbReference>
<dbReference type="PIRSF" id="PIRSF021320">
    <property type="entry name" value="DUF984"/>
    <property type="match status" value="1"/>
</dbReference>
<reference evidence="3" key="1">
    <citation type="submission" date="2016-07" db="EMBL/GenBank/DDBJ databases">
        <authorList>
            <person name="Florea S."/>
            <person name="Webb J.S."/>
            <person name="Jaromczyk J."/>
            <person name="Schardl C.L."/>
        </authorList>
    </citation>
    <scope>NUCLEOTIDE SEQUENCE [LARGE SCALE GENOMIC DNA]</scope>
    <source>
        <strain evidence="3">IPB1</strain>
    </source>
</reference>